<evidence type="ECO:0000313" key="3">
    <source>
        <dbReference type="Proteomes" id="UP000000485"/>
    </source>
</evidence>
<protein>
    <recommendedName>
        <fullName evidence="1">A-factor biosynthesis hotdog domain-containing protein</fullName>
    </recommendedName>
</protein>
<feature type="domain" description="A-factor biosynthesis hotdog" evidence="1">
    <location>
        <begin position="56"/>
        <end position="156"/>
    </location>
</feature>
<dbReference type="InterPro" id="IPR005509">
    <property type="entry name" value="AfsA_hotdog_dom"/>
</dbReference>
<proteinExistence type="predicted"/>
<evidence type="ECO:0000313" key="2">
    <source>
        <dbReference type="EMBL" id="AEI10578.1"/>
    </source>
</evidence>
<evidence type="ECO:0000259" key="1">
    <source>
        <dbReference type="Pfam" id="PF03756"/>
    </source>
</evidence>
<dbReference type="Proteomes" id="UP000000485">
    <property type="component" value="Chromosome"/>
</dbReference>
<dbReference type="Pfam" id="PF03756">
    <property type="entry name" value="AfsA"/>
    <property type="match status" value="1"/>
</dbReference>
<keyword evidence="3" id="KW-1185">Reference proteome</keyword>
<dbReference type="KEGG" id="cga:Celgi_0044"/>
<organism evidence="2 3">
    <name type="scientific">Cellulomonas gilvus (strain ATCC 13127 / NRRL B-14078)</name>
    <name type="common">Cellvibrio gilvus</name>
    <dbReference type="NCBI Taxonomy" id="593907"/>
    <lineage>
        <taxon>Bacteria</taxon>
        <taxon>Bacillati</taxon>
        <taxon>Actinomycetota</taxon>
        <taxon>Actinomycetes</taxon>
        <taxon>Micrococcales</taxon>
        <taxon>Cellulomonadaceae</taxon>
        <taxon>Cellulomonas</taxon>
    </lineage>
</organism>
<accession>F8A258</accession>
<sequence length="303" mass="31894">MRERTGIERKHVHKLDASAVLVTGVRAGAAPEGADDDGPGIAVGSSWHVAIELPLDVAHPVYAHQSATLLGLEAFRQAGTALAHLGGGVPLDHKFIATRIAMEWTQDLSGVTGLVPASIEFRTVRAEHRRGVLVRHVFDATVTVGDAVVAQASGDLQCVDPRVHARLRSGAPTWEEAEQRHDLAALGSVRTTADGLDAWLGWDADDRMVFDHGVDHIPAMHLARAAMTAHHLLTADTAVTSLDVRCSRYVDLGAPADVHATRTAAGTQTSFAQGGHVAATVTCASAALPPLSRPAEVPARALV</sequence>
<dbReference type="STRING" id="593907.Celgi_0044"/>
<dbReference type="OrthoDB" id="7838374at2"/>
<dbReference type="HOGENOM" id="CLU_972582_0_0_11"/>
<dbReference type="RefSeq" id="WP_013882108.1">
    <property type="nucleotide sequence ID" value="NC_015671.1"/>
</dbReference>
<dbReference type="EMBL" id="CP002665">
    <property type="protein sequence ID" value="AEI10578.1"/>
    <property type="molecule type" value="Genomic_DNA"/>
</dbReference>
<dbReference type="AlphaFoldDB" id="F8A258"/>
<reference evidence="3" key="1">
    <citation type="submission" date="2011-04" db="EMBL/GenBank/DDBJ databases">
        <title>Complete sequence of Cellvibrio gilvus ATCC 13127.</title>
        <authorList>
            <person name="Lucas S."/>
            <person name="Han J."/>
            <person name="Lapidus A."/>
            <person name="Cheng J.-F."/>
            <person name="Goodwin L."/>
            <person name="Pitluck S."/>
            <person name="Peters L."/>
            <person name="Munk A."/>
            <person name="Detter J.C."/>
            <person name="Han C."/>
            <person name="Tapia R."/>
            <person name="Land M."/>
            <person name="Hauser L."/>
            <person name="Kyrpides N."/>
            <person name="Ivanova N."/>
            <person name="Ovchinnikova G."/>
            <person name="Pagani I."/>
            <person name="Mead D."/>
            <person name="Brumm P."/>
            <person name="Woyke T."/>
        </authorList>
    </citation>
    <scope>NUCLEOTIDE SEQUENCE [LARGE SCALE GENOMIC DNA]</scope>
    <source>
        <strain evidence="3">ATCC 13127 / NRRL B-14078</strain>
    </source>
</reference>
<gene>
    <name evidence="2" type="ordered locus">Celgi_0044</name>
</gene>
<name>F8A258_CELGA</name>